<feature type="compositionally biased region" description="Gly residues" evidence="3">
    <location>
        <begin position="300"/>
        <end position="309"/>
    </location>
</feature>
<feature type="region of interest" description="Disordered" evidence="3">
    <location>
        <begin position="225"/>
        <end position="356"/>
    </location>
</feature>
<evidence type="ECO:0000313" key="4">
    <source>
        <dbReference type="EMBL" id="CAK0861604.1"/>
    </source>
</evidence>
<dbReference type="Proteomes" id="UP001189429">
    <property type="component" value="Unassembled WGS sequence"/>
</dbReference>
<evidence type="ECO:0000256" key="3">
    <source>
        <dbReference type="SAM" id="MobiDB-lite"/>
    </source>
</evidence>
<proteinExistence type="predicted"/>
<dbReference type="SUPFAM" id="SSF53335">
    <property type="entry name" value="S-adenosyl-L-methionine-dependent methyltransferases"/>
    <property type="match status" value="1"/>
</dbReference>
<sequence>MQSSKYQVVRDWSYGLRKGTLGGGGAEPPPGVAQVLQSPEDLIYLQQLIVRLRPRVVVETGTYRGGLALFVASIFDQLGLAGSQVVTLDTFDVESNFHNLDNQPLCPVCLDCVRAHETELWRAHVVFFRGNSLRLSEEVRRAVAESRRGGAGPVVVLLDAQHSYSATLVELHLYGGLVDVGSYVVVQDARLDATYGRPGPLAAGAQLLQTGQWVWDRDVEVFGHTQHMSDADAPRRGAGRRGQDGHDASALSPGHGHRCRSPPGAPGVRRRRAGAGDDPGPLRAAPRGRLRRGGPAPPGGARGLRGGLPGEVPALPRRRLRAGVAPLRRGRPRGRGAPRPPRVMARSGAKEGRTRT</sequence>
<protein>
    <recommendedName>
        <fullName evidence="6">Rhamnosyl O-methyltransferase</fullName>
    </recommendedName>
</protein>
<organism evidence="4 5">
    <name type="scientific">Prorocentrum cordatum</name>
    <dbReference type="NCBI Taxonomy" id="2364126"/>
    <lineage>
        <taxon>Eukaryota</taxon>
        <taxon>Sar</taxon>
        <taxon>Alveolata</taxon>
        <taxon>Dinophyceae</taxon>
        <taxon>Prorocentrales</taxon>
        <taxon>Prorocentraceae</taxon>
        <taxon>Prorocentrum</taxon>
    </lineage>
</organism>
<accession>A0ABN9UNW0</accession>
<keyword evidence="5" id="KW-1185">Reference proteome</keyword>
<feature type="compositionally biased region" description="Basic and acidic residues" evidence="3">
    <location>
        <begin position="225"/>
        <end position="247"/>
    </location>
</feature>
<evidence type="ECO:0000256" key="2">
    <source>
        <dbReference type="ARBA" id="ARBA00022679"/>
    </source>
</evidence>
<dbReference type="InterPro" id="IPR029063">
    <property type="entry name" value="SAM-dependent_MTases_sf"/>
</dbReference>
<feature type="compositionally biased region" description="Low complexity" evidence="3">
    <location>
        <begin position="276"/>
        <end position="285"/>
    </location>
</feature>
<evidence type="ECO:0000256" key="1">
    <source>
        <dbReference type="ARBA" id="ARBA00022603"/>
    </source>
</evidence>
<name>A0ABN9UNW0_9DINO</name>
<dbReference type="PANTHER" id="PTHR40048">
    <property type="entry name" value="RHAMNOSYL O-METHYLTRANSFERASE"/>
    <property type="match status" value="1"/>
</dbReference>
<evidence type="ECO:0000313" key="5">
    <source>
        <dbReference type="Proteomes" id="UP001189429"/>
    </source>
</evidence>
<dbReference type="PANTHER" id="PTHR40048:SF1">
    <property type="entry name" value="RHAMNOSYL O-METHYLTRANSFERASE"/>
    <property type="match status" value="1"/>
</dbReference>
<dbReference type="Pfam" id="PF04989">
    <property type="entry name" value="RMNT_CmcI"/>
    <property type="match status" value="1"/>
</dbReference>
<gene>
    <name evidence="4" type="ORF">PCOR1329_LOCUS50225</name>
</gene>
<dbReference type="EMBL" id="CAUYUJ010016075">
    <property type="protein sequence ID" value="CAK0861604.1"/>
    <property type="molecule type" value="Genomic_DNA"/>
</dbReference>
<dbReference type="InterPro" id="IPR007072">
    <property type="entry name" value="RNMT_CmcI"/>
</dbReference>
<reference evidence="4" key="1">
    <citation type="submission" date="2023-10" db="EMBL/GenBank/DDBJ databases">
        <authorList>
            <person name="Chen Y."/>
            <person name="Shah S."/>
            <person name="Dougan E. K."/>
            <person name="Thang M."/>
            <person name="Chan C."/>
        </authorList>
    </citation>
    <scope>NUCLEOTIDE SEQUENCE [LARGE SCALE GENOMIC DNA]</scope>
</reference>
<evidence type="ECO:0008006" key="6">
    <source>
        <dbReference type="Google" id="ProtNLM"/>
    </source>
</evidence>
<keyword evidence="1" id="KW-0489">Methyltransferase</keyword>
<keyword evidence="2" id="KW-0808">Transferase</keyword>
<dbReference type="Gene3D" id="3.40.50.150">
    <property type="entry name" value="Vaccinia Virus protein VP39"/>
    <property type="match status" value="1"/>
</dbReference>
<comment type="caution">
    <text evidence="4">The sequence shown here is derived from an EMBL/GenBank/DDBJ whole genome shotgun (WGS) entry which is preliminary data.</text>
</comment>